<sequence length="336" mass="35531">MPMLTIEQIAVHHLPREAFAGVQANERNTGYAHMIAPGAKFVLPRGRGRIDADEAARLARTCKVALPIAPAGQSLSDLASAAVGELEHCVDCQVLRETTHIVVAQSTLNERIVESVAGRVQCELGLKVVLPLALGQCGTLGLYAAMPLADGLLAGGGQILFVAADKWLYPFFRTYGDLVSYGDAAGALLMRRDHARGGTCVLGSALVYGDAIDAPWDLDPRELERKLVALAVEVSADALQQADLRVSQLDCFAPAGFGARFRAAIADELGIDAQRVFARDDGVHLSSADTLSTLHRIQTMLAPGESRVTLLCDAAIAGMAGALVVELKGRAPVPLH</sequence>
<dbReference type="GO" id="GO:0016746">
    <property type="term" value="F:acyltransferase activity"/>
    <property type="evidence" value="ECO:0007669"/>
    <property type="project" value="InterPro"/>
</dbReference>
<dbReference type="RefSeq" id="WP_018439660.1">
    <property type="nucleotide sequence ID" value="NZ_PNYC01000001.1"/>
</dbReference>
<dbReference type="InterPro" id="IPR016039">
    <property type="entry name" value="Thiolase-like"/>
</dbReference>
<organism evidence="1 2">
    <name type="scientific">Trinickia symbiotica</name>
    <dbReference type="NCBI Taxonomy" id="863227"/>
    <lineage>
        <taxon>Bacteria</taxon>
        <taxon>Pseudomonadati</taxon>
        <taxon>Pseudomonadota</taxon>
        <taxon>Betaproteobacteria</taxon>
        <taxon>Burkholderiales</taxon>
        <taxon>Burkholderiaceae</taxon>
        <taxon>Trinickia</taxon>
    </lineage>
</organism>
<evidence type="ECO:0000313" key="1">
    <source>
        <dbReference type="EMBL" id="PMS38412.1"/>
    </source>
</evidence>
<dbReference type="Proteomes" id="UP000235777">
    <property type="component" value="Unassembled WGS sequence"/>
</dbReference>
<dbReference type="STRING" id="863227.GCA_000373005_01128"/>
<keyword evidence="2" id="KW-1185">Reference proteome</keyword>
<reference evidence="1 2" key="1">
    <citation type="submission" date="2018-01" db="EMBL/GenBank/DDBJ databases">
        <title>Whole genome analyses suggest that Burkholderia sensu lato contains two further novel genera in the rhizoxinica-symbiotica group Mycetohabitans gen. nov., and Trinickia gen. nov.: implications for the evolution of diazotrophy and nodulation in the Burkholderiaceae.</title>
        <authorList>
            <person name="Estrada-de los Santos P."/>
            <person name="Palmer M."/>
            <person name="Chavez-Ramirez B."/>
            <person name="Beukes C."/>
            <person name="Steenkamp E.T."/>
            <person name="Hirsch A.M."/>
            <person name="Manyaka P."/>
            <person name="Maluk M."/>
            <person name="Lafos M."/>
            <person name="Crook M."/>
            <person name="Gross E."/>
            <person name="Simon M.F."/>
            <person name="Bueno dos Reis Junior F."/>
            <person name="Poole P.S."/>
            <person name="Venter S.N."/>
            <person name="James E.K."/>
        </authorList>
    </citation>
    <scope>NUCLEOTIDE SEQUENCE [LARGE SCALE GENOMIC DNA]</scope>
    <source>
        <strain evidence="1 2">JPY 581</strain>
    </source>
</reference>
<accession>A0A2N7XA45</accession>
<dbReference type="AlphaFoldDB" id="A0A2N7XA45"/>
<proteinExistence type="predicted"/>
<dbReference type="SUPFAM" id="SSF53901">
    <property type="entry name" value="Thiolase-like"/>
    <property type="match status" value="2"/>
</dbReference>
<comment type="caution">
    <text evidence="1">The sequence shown here is derived from an EMBL/GenBank/DDBJ whole genome shotgun (WGS) entry which is preliminary data.</text>
</comment>
<evidence type="ECO:0000313" key="2">
    <source>
        <dbReference type="Proteomes" id="UP000235777"/>
    </source>
</evidence>
<dbReference type="EMBL" id="PNYC01000001">
    <property type="protein sequence ID" value="PMS38412.1"/>
    <property type="molecule type" value="Genomic_DNA"/>
</dbReference>
<name>A0A2N7XA45_9BURK</name>
<gene>
    <name evidence="1" type="ORF">C0Z20_00540</name>
</gene>
<dbReference type="Gene3D" id="3.40.47.10">
    <property type="match status" value="2"/>
</dbReference>
<protein>
    <submittedName>
        <fullName evidence="1">3-oxoacyl-ACP synthase</fullName>
    </submittedName>
</protein>